<evidence type="ECO:0000256" key="4">
    <source>
        <dbReference type="PROSITE-ProRule" id="PRU10100"/>
    </source>
</evidence>
<dbReference type="GO" id="GO:0004067">
    <property type="term" value="F:asparaginase activity"/>
    <property type="evidence" value="ECO:0007669"/>
    <property type="project" value="UniProtKB-UniRule"/>
</dbReference>
<dbReference type="Gene3D" id="3.40.50.40">
    <property type="match status" value="1"/>
</dbReference>
<evidence type="ECO:0000259" key="5">
    <source>
        <dbReference type="Pfam" id="PF00710"/>
    </source>
</evidence>
<dbReference type="OrthoDB" id="5292396at2"/>
<dbReference type="PANTHER" id="PTHR11707:SF28">
    <property type="entry name" value="60 KDA LYSOPHOSPHOLIPASE"/>
    <property type="match status" value="1"/>
</dbReference>
<dbReference type="PIRSF" id="PIRSF001220">
    <property type="entry name" value="L-ASNase_gatD"/>
    <property type="match status" value="1"/>
</dbReference>
<reference evidence="7 8" key="1">
    <citation type="submission" date="2019-10" db="EMBL/GenBank/DDBJ databases">
        <title>New species of Slilvanegrellaceae.</title>
        <authorList>
            <person name="Pitt A."/>
            <person name="Hahn M.W."/>
        </authorList>
    </citation>
    <scope>NUCLEOTIDE SEQUENCE [LARGE SCALE GENOMIC DNA]</scope>
    <source>
        <strain evidence="7 8">SP-Ram-0.45-NSY-1</strain>
    </source>
</reference>
<evidence type="ECO:0000313" key="8">
    <source>
        <dbReference type="Proteomes" id="UP000437748"/>
    </source>
</evidence>
<protein>
    <submittedName>
        <fullName evidence="7">Asparaginase</fullName>
    </submittedName>
</protein>
<dbReference type="Proteomes" id="UP000437748">
    <property type="component" value="Unassembled WGS sequence"/>
</dbReference>
<name>A0A6N6VZZ9_9BACT</name>
<dbReference type="PANTHER" id="PTHR11707">
    <property type="entry name" value="L-ASPARAGINASE"/>
    <property type="match status" value="1"/>
</dbReference>
<dbReference type="InterPro" id="IPR027475">
    <property type="entry name" value="Asparaginase/glutaminase_AS2"/>
</dbReference>
<dbReference type="InterPro" id="IPR041725">
    <property type="entry name" value="L-asparaginase_I"/>
</dbReference>
<dbReference type="InterPro" id="IPR040919">
    <property type="entry name" value="Asparaginase_C"/>
</dbReference>
<evidence type="ECO:0000256" key="3">
    <source>
        <dbReference type="PIRSR" id="PIRSR001220-2"/>
    </source>
</evidence>
<evidence type="ECO:0000256" key="1">
    <source>
        <dbReference type="ARBA" id="ARBA00010518"/>
    </source>
</evidence>
<evidence type="ECO:0000256" key="2">
    <source>
        <dbReference type="PIRSR" id="PIRSR001220-1"/>
    </source>
</evidence>
<accession>A0A6N6VZZ9</accession>
<dbReference type="PROSITE" id="PS00917">
    <property type="entry name" value="ASN_GLN_ASE_2"/>
    <property type="match status" value="1"/>
</dbReference>
<dbReference type="AlphaFoldDB" id="A0A6N6VZZ9"/>
<sequence>MKKRVLILHTGGTFAMVLGGNNHTASKQQSPHLLENLLQRVPEIASLADIDLNVVCNIDSSDANIDLWIQLSNAILENWSQFDGFVIIHGTDTMAWTATALSYFLEGLTKPVVFTGSQRPLTALRSDARVNMIDAVELAAYGIPEVLICFDSKVHRATRATKYSNEHLYAYKSYNSPIIGSFGVNIKLNHKVLKSILPEAKRHPPIINTLANGNITSLLCVPGALPSQSFIDALLASTSGIIVQGFGAGNLPIGNKNWLELFEKALDREIPVVIASQCESGSVALDLYENGRVFSALGAISSLDMTFEATSVKLMVMLGRKIPFHKRHEFFATPLAFECTPVLLNEKKD</sequence>
<dbReference type="PRINTS" id="PR00139">
    <property type="entry name" value="ASNGLNASE"/>
</dbReference>
<dbReference type="PROSITE" id="PS51732">
    <property type="entry name" value="ASN_GLN_ASE_3"/>
    <property type="match status" value="1"/>
</dbReference>
<organism evidence="7 8">
    <name type="scientific">Silvanigrella paludirubra</name>
    <dbReference type="NCBI Taxonomy" id="2499159"/>
    <lineage>
        <taxon>Bacteria</taxon>
        <taxon>Pseudomonadati</taxon>
        <taxon>Bdellovibrionota</taxon>
        <taxon>Oligoflexia</taxon>
        <taxon>Silvanigrellales</taxon>
        <taxon>Silvanigrellaceae</taxon>
        <taxon>Silvanigrella</taxon>
    </lineage>
</organism>
<feature type="domain" description="Asparaginase/glutaminase C-terminal" evidence="6">
    <location>
        <begin position="228"/>
        <end position="330"/>
    </location>
</feature>
<feature type="active site" description="O-isoaspartyl threonine intermediate" evidence="2">
    <location>
        <position position="13"/>
    </location>
</feature>
<evidence type="ECO:0000313" key="7">
    <source>
        <dbReference type="EMBL" id="KAB8040448.1"/>
    </source>
</evidence>
<dbReference type="SFLD" id="SFLDS00057">
    <property type="entry name" value="Glutaminase/Asparaginase"/>
    <property type="match status" value="1"/>
</dbReference>
<comment type="caution">
    <text evidence="7">The sequence shown here is derived from an EMBL/GenBank/DDBJ whole genome shotgun (WGS) entry which is preliminary data.</text>
</comment>
<dbReference type="SUPFAM" id="SSF53774">
    <property type="entry name" value="Glutaminase/Asparaginase"/>
    <property type="match status" value="1"/>
</dbReference>
<dbReference type="InterPro" id="IPR036152">
    <property type="entry name" value="Asp/glu_Ase-like_sf"/>
</dbReference>
<keyword evidence="8" id="KW-1185">Reference proteome</keyword>
<dbReference type="RefSeq" id="WP_153417963.1">
    <property type="nucleotide sequence ID" value="NZ_WFLM01000001.1"/>
</dbReference>
<dbReference type="InterPro" id="IPR027473">
    <property type="entry name" value="L-asparaginase_C"/>
</dbReference>
<dbReference type="FunFam" id="3.40.50.1170:FF:000001">
    <property type="entry name" value="L-asparaginase 2"/>
    <property type="match status" value="1"/>
</dbReference>
<dbReference type="CDD" id="cd08963">
    <property type="entry name" value="L-asparaginase_I"/>
    <property type="match status" value="1"/>
</dbReference>
<dbReference type="SMART" id="SM00870">
    <property type="entry name" value="Asparaginase"/>
    <property type="match status" value="1"/>
</dbReference>
<feature type="active site" evidence="4">
    <location>
        <position position="91"/>
    </location>
</feature>
<dbReference type="Pfam" id="PF00710">
    <property type="entry name" value="Asparaginase"/>
    <property type="match status" value="1"/>
</dbReference>
<dbReference type="InterPro" id="IPR037152">
    <property type="entry name" value="L-asparaginase_N_sf"/>
</dbReference>
<dbReference type="EMBL" id="WFLM01000001">
    <property type="protein sequence ID" value="KAB8040448.1"/>
    <property type="molecule type" value="Genomic_DNA"/>
</dbReference>
<dbReference type="Pfam" id="PF17763">
    <property type="entry name" value="Asparaginase_C"/>
    <property type="match status" value="1"/>
</dbReference>
<gene>
    <name evidence="7" type="ORF">GCL60_00605</name>
</gene>
<feature type="binding site" evidence="3">
    <location>
        <position position="60"/>
    </location>
    <ligand>
        <name>substrate</name>
    </ligand>
</feature>
<dbReference type="PIRSF" id="PIRSF500176">
    <property type="entry name" value="L_ASNase"/>
    <property type="match status" value="1"/>
</dbReference>
<feature type="domain" description="L-asparaginase N-terminal" evidence="5">
    <location>
        <begin position="4"/>
        <end position="191"/>
    </location>
</feature>
<dbReference type="InterPro" id="IPR006034">
    <property type="entry name" value="Asparaginase/glutaminase-like"/>
</dbReference>
<feature type="binding site" evidence="3">
    <location>
        <begin position="91"/>
        <end position="92"/>
    </location>
    <ligand>
        <name>substrate</name>
    </ligand>
</feature>
<evidence type="ECO:0000259" key="6">
    <source>
        <dbReference type="Pfam" id="PF17763"/>
    </source>
</evidence>
<dbReference type="Gene3D" id="3.40.50.1170">
    <property type="entry name" value="L-asparaginase, N-terminal domain"/>
    <property type="match status" value="1"/>
</dbReference>
<dbReference type="InterPro" id="IPR027474">
    <property type="entry name" value="L-asparaginase_N"/>
</dbReference>
<comment type="similarity">
    <text evidence="1">Belongs to the asparaginase 1 family.</text>
</comment>
<proteinExistence type="inferred from homology"/>